<evidence type="ECO:0000313" key="3">
    <source>
        <dbReference type="EMBL" id="CAD6190462.1"/>
    </source>
</evidence>
<protein>
    <submittedName>
        <fullName evidence="3">Uncharacterized protein</fullName>
    </submittedName>
</protein>
<evidence type="ECO:0000256" key="1">
    <source>
        <dbReference type="SAM" id="MobiDB-lite"/>
    </source>
</evidence>
<feature type="compositionally biased region" description="Polar residues" evidence="1">
    <location>
        <begin position="232"/>
        <end position="248"/>
    </location>
</feature>
<sequence>MDKWSGILRLTCQLLAIITLASSAVAFIFIIHFDHWVRVVVTVFIVLLATIAIVTVLYYAFDKKQRPPMPTLSQVDLQRISYDFTRFPPDQRRPPLAGRVWWPNGCHLDTTVPNILLSRDPTCLCVFLRLFMDSPITIPRARLVDPNAPPTILAPHPPPPSYEQSAVIEETRIRSCSNAPPAYNEVVRATWMATFSPPPFYRPPNVHRAIEVPFSPTSRRLARVATTRPISSATVYTTPSTVAPQPTTSREAESEQRRRLRSRSAAGSSQSSITISAPQRSANTSLAQVIIDCSKAEPSMFQISTGESVI</sequence>
<evidence type="ECO:0000313" key="4">
    <source>
        <dbReference type="Proteomes" id="UP000835052"/>
    </source>
</evidence>
<gene>
    <name evidence="3" type="ORF">CAUJ_LOCUS6381</name>
</gene>
<keyword evidence="4" id="KW-1185">Reference proteome</keyword>
<dbReference type="AlphaFoldDB" id="A0A8S1H563"/>
<feature type="compositionally biased region" description="Low complexity" evidence="1">
    <location>
        <begin position="263"/>
        <end position="272"/>
    </location>
</feature>
<name>A0A8S1H563_9PELO</name>
<keyword evidence="2" id="KW-1133">Transmembrane helix</keyword>
<organism evidence="3 4">
    <name type="scientific">Caenorhabditis auriculariae</name>
    <dbReference type="NCBI Taxonomy" id="2777116"/>
    <lineage>
        <taxon>Eukaryota</taxon>
        <taxon>Metazoa</taxon>
        <taxon>Ecdysozoa</taxon>
        <taxon>Nematoda</taxon>
        <taxon>Chromadorea</taxon>
        <taxon>Rhabditida</taxon>
        <taxon>Rhabditina</taxon>
        <taxon>Rhabditomorpha</taxon>
        <taxon>Rhabditoidea</taxon>
        <taxon>Rhabditidae</taxon>
        <taxon>Peloderinae</taxon>
        <taxon>Caenorhabditis</taxon>
    </lineage>
</organism>
<dbReference type="EMBL" id="CAJGYM010000016">
    <property type="protein sequence ID" value="CAD6190462.1"/>
    <property type="molecule type" value="Genomic_DNA"/>
</dbReference>
<dbReference type="Proteomes" id="UP000835052">
    <property type="component" value="Unassembled WGS sequence"/>
</dbReference>
<feature type="transmembrane region" description="Helical" evidence="2">
    <location>
        <begin position="12"/>
        <end position="33"/>
    </location>
</feature>
<dbReference type="OrthoDB" id="5849124at2759"/>
<comment type="caution">
    <text evidence="3">The sequence shown here is derived from an EMBL/GenBank/DDBJ whole genome shotgun (WGS) entry which is preliminary data.</text>
</comment>
<evidence type="ECO:0000256" key="2">
    <source>
        <dbReference type="SAM" id="Phobius"/>
    </source>
</evidence>
<reference evidence="3" key="1">
    <citation type="submission" date="2020-10" db="EMBL/GenBank/DDBJ databases">
        <authorList>
            <person name="Kikuchi T."/>
        </authorList>
    </citation>
    <scope>NUCLEOTIDE SEQUENCE</scope>
    <source>
        <strain evidence="3">NKZ352</strain>
    </source>
</reference>
<keyword evidence="2" id="KW-0472">Membrane</keyword>
<accession>A0A8S1H563</accession>
<feature type="transmembrane region" description="Helical" evidence="2">
    <location>
        <begin position="39"/>
        <end position="61"/>
    </location>
</feature>
<keyword evidence="2" id="KW-0812">Transmembrane</keyword>
<proteinExistence type="predicted"/>
<feature type="region of interest" description="Disordered" evidence="1">
    <location>
        <begin position="232"/>
        <end position="279"/>
    </location>
</feature>